<proteinExistence type="inferred from homology"/>
<evidence type="ECO:0000256" key="1">
    <source>
        <dbReference type="ARBA" id="ARBA00004571"/>
    </source>
</evidence>
<evidence type="ECO:0000256" key="6">
    <source>
        <dbReference type="ARBA" id="ARBA00023004"/>
    </source>
</evidence>
<keyword evidence="4" id="KW-0410">Iron transport</keyword>
<feature type="domain" description="TonB-dependent receptor plug" evidence="15">
    <location>
        <begin position="62"/>
        <end position="169"/>
    </location>
</feature>
<dbReference type="InterPro" id="IPR036942">
    <property type="entry name" value="Beta-barrel_TonB_sf"/>
</dbReference>
<comment type="subcellular location">
    <subcellularLocation>
        <location evidence="1 11">Cell outer membrane</location>
        <topology evidence="1 11">Multi-pass membrane protein</topology>
    </subcellularLocation>
</comment>
<keyword evidence="17" id="KW-1185">Reference proteome</keyword>
<dbReference type="Gene3D" id="2.170.130.10">
    <property type="entry name" value="TonB-dependent receptor, plug domain"/>
    <property type="match status" value="1"/>
</dbReference>
<name>A0ABY9TU65_9GAMM</name>
<feature type="chain" id="PRO_5045072875" evidence="13">
    <location>
        <begin position="41"/>
        <end position="849"/>
    </location>
</feature>
<evidence type="ECO:0000256" key="12">
    <source>
        <dbReference type="RuleBase" id="RU003357"/>
    </source>
</evidence>
<dbReference type="Proteomes" id="UP001258994">
    <property type="component" value="Chromosome"/>
</dbReference>
<evidence type="ECO:0000256" key="4">
    <source>
        <dbReference type="ARBA" id="ARBA00022496"/>
    </source>
</evidence>
<evidence type="ECO:0000313" key="16">
    <source>
        <dbReference type="EMBL" id="WNC71991.1"/>
    </source>
</evidence>
<dbReference type="InterPro" id="IPR000531">
    <property type="entry name" value="Beta-barrel_TonB"/>
</dbReference>
<comment type="similarity">
    <text evidence="11 12">Belongs to the TonB-dependent receptor family.</text>
</comment>
<dbReference type="Pfam" id="PF00593">
    <property type="entry name" value="TonB_dep_Rec_b-barrel"/>
    <property type="match status" value="1"/>
</dbReference>
<dbReference type="InterPro" id="IPR039426">
    <property type="entry name" value="TonB-dep_rcpt-like"/>
</dbReference>
<evidence type="ECO:0000256" key="10">
    <source>
        <dbReference type="ARBA" id="ARBA00023237"/>
    </source>
</evidence>
<keyword evidence="2 11" id="KW-0813">Transport</keyword>
<keyword evidence="7" id="KW-0406">Ion transport</keyword>
<protein>
    <submittedName>
        <fullName evidence="16">TonB-dependent receptor</fullName>
    </submittedName>
</protein>
<gene>
    <name evidence="16" type="ORF">RGQ13_18010</name>
</gene>
<evidence type="ECO:0000256" key="3">
    <source>
        <dbReference type="ARBA" id="ARBA00022452"/>
    </source>
</evidence>
<feature type="domain" description="TonB-dependent receptor-like beta-barrel" evidence="14">
    <location>
        <begin position="326"/>
        <end position="811"/>
    </location>
</feature>
<keyword evidence="10 11" id="KW-0998">Cell outer membrane</keyword>
<dbReference type="Pfam" id="PF07715">
    <property type="entry name" value="Plug"/>
    <property type="match status" value="1"/>
</dbReference>
<keyword evidence="16" id="KW-0675">Receptor</keyword>
<dbReference type="PROSITE" id="PS52016">
    <property type="entry name" value="TONB_DEPENDENT_REC_3"/>
    <property type="match status" value="1"/>
</dbReference>
<sequence>MSNKYARSRTPSTQTFHKSSVAKAISAAIITSMISLPLFAEEVEEEEIETIMVTATKKSETLQEVPLAMTALTGDFIQGVHLTDAMDLVAYSPGVSGATQNSFLDALNVRGIRSQDYGSGGDPSLGFFKNDQYEGRAGSAISTLFDMNRAEIINGPQGFLFGRNAIGGAISVHTNEAQIDGEEASFDVDLGDYSLMKLNGAINVPINDNLAMRFAGVYHTQESHIENENKDDKVQDTDVLAARWSTTFEKDDLRITTMVEYEDRVYPAGLYRFIEKGELWEEYDKVWEGNRGGDRDLDTNSHWGLKDEAQVLNLQVKLVQEFDFADLTVNAGYKDHDYLYTEQWTPSPLESGSWKVDQTGDYTQAELRLSSNGTGPLSWYVGTSLYEENLDVDTLNQMSDEFICDYYSAYYNDYDESTNYFPSLEGSQSGHCENLYNNSLAYHGPGYYGFDPTDGYYGVNYYFPHLSSPYGRADDKVFENSYVNAKNDGWAAYANLDYQITDTINIEIGIRHTVDNKEFNNAQEVIDSNGNQTVYSGTPGYNAASVWNIGGTTALDANGNPIEIKTKKDWDNTSMKYLIRWQPTDEMMFYASFTEGYKSGGFNSHNFEGRDGSALSQQPNLTNELAQSVAFGEESIDSYELGYKDTWFDFTDIRLTVYSYEYDGLQVSTRVEGEGGQTIISNLGLTEANGFELATNTPLGEYFNLMFNYSYLDSDINEVPEDDCSGEIGECNGNKIPWAPETSGSMVLNGFFPLDSGATITTSIESYWEDEHGGGYMFDEVRIIEASQTWNARIGYESSANWYVQAYVDNLLDETNFDSSYGGGANYPSTHWAAWKPRSYGLRFGMSWN</sequence>
<dbReference type="SUPFAM" id="SSF56935">
    <property type="entry name" value="Porins"/>
    <property type="match status" value="1"/>
</dbReference>
<organism evidence="16 17">
    <name type="scientific">Thalassotalea psychrophila</name>
    <dbReference type="NCBI Taxonomy" id="3065647"/>
    <lineage>
        <taxon>Bacteria</taxon>
        <taxon>Pseudomonadati</taxon>
        <taxon>Pseudomonadota</taxon>
        <taxon>Gammaproteobacteria</taxon>
        <taxon>Alteromonadales</taxon>
        <taxon>Colwelliaceae</taxon>
        <taxon>Thalassotalea</taxon>
    </lineage>
</organism>
<accession>A0ABY9TU65</accession>
<dbReference type="RefSeq" id="WP_348391111.1">
    <property type="nucleotide sequence ID" value="NZ_CP134145.1"/>
</dbReference>
<keyword evidence="5 11" id="KW-0812">Transmembrane</keyword>
<evidence type="ECO:0000256" key="8">
    <source>
        <dbReference type="ARBA" id="ARBA00023077"/>
    </source>
</evidence>
<keyword evidence="3 11" id="KW-1134">Transmembrane beta strand</keyword>
<dbReference type="InterPro" id="IPR012910">
    <property type="entry name" value="Plug_dom"/>
</dbReference>
<dbReference type="PANTHER" id="PTHR32552">
    <property type="entry name" value="FERRICHROME IRON RECEPTOR-RELATED"/>
    <property type="match status" value="1"/>
</dbReference>
<keyword evidence="13" id="KW-0732">Signal</keyword>
<dbReference type="Gene3D" id="2.40.170.20">
    <property type="entry name" value="TonB-dependent receptor, beta-barrel domain"/>
    <property type="match status" value="1"/>
</dbReference>
<keyword evidence="6" id="KW-0408">Iron</keyword>
<evidence type="ECO:0000256" key="2">
    <source>
        <dbReference type="ARBA" id="ARBA00022448"/>
    </source>
</evidence>
<evidence type="ECO:0000256" key="9">
    <source>
        <dbReference type="ARBA" id="ARBA00023136"/>
    </source>
</evidence>
<dbReference type="InterPro" id="IPR037066">
    <property type="entry name" value="Plug_dom_sf"/>
</dbReference>
<evidence type="ECO:0000256" key="7">
    <source>
        <dbReference type="ARBA" id="ARBA00023065"/>
    </source>
</evidence>
<evidence type="ECO:0000313" key="17">
    <source>
        <dbReference type="Proteomes" id="UP001258994"/>
    </source>
</evidence>
<keyword evidence="8 12" id="KW-0798">TonB box</keyword>
<dbReference type="PANTHER" id="PTHR32552:SF81">
    <property type="entry name" value="TONB-DEPENDENT OUTER MEMBRANE RECEPTOR"/>
    <property type="match status" value="1"/>
</dbReference>
<keyword evidence="9 11" id="KW-0472">Membrane</keyword>
<evidence type="ECO:0000256" key="5">
    <source>
        <dbReference type="ARBA" id="ARBA00022692"/>
    </source>
</evidence>
<reference evidence="17" key="1">
    <citation type="submission" date="2023-09" db="EMBL/GenBank/DDBJ databases">
        <authorList>
            <person name="Li S."/>
            <person name="Li X."/>
            <person name="Zhang C."/>
            <person name="Zhao Z."/>
        </authorList>
    </citation>
    <scope>NUCLEOTIDE SEQUENCE [LARGE SCALE GENOMIC DNA]</scope>
    <source>
        <strain evidence="17">SQ149</strain>
    </source>
</reference>
<evidence type="ECO:0000259" key="15">
    <source>
        <dbReference type="Pfam" id="PF07715"/>
    </source>
</evidence>
<evidence type="ECO:0000256" key="13">
    <source>
        <dbReference type="SAM" id="SignalP"/>
    </source>
</evidence>
<evidence type="ECO:0000256" key="11">
    <source>
        <dbReference type="PROSITE-ProRule" id="PRU01360"/>
    </source>
</evidence>
<feature type="signal peptide" evidence="13">
    <location>
        <begin position="1"/>
        <end position="40"/>
    </location>
</feature>
<evidence type="ECO:0000259" key="14">
    <source>
        <dbReference type="Pfam" id="PF00593"/>
    </source>
</evidence>
<dbReference type="EMBL" id="CP134145">
    <property type="protein sequence ID" value="WNC71991.1"/>
    <property type="molecule type" value="Genomic_DNA"/>
</dbReference>